<sequence length="465" mass="52247">MKITIISSDNKNHEYQEKGNLNNLIEEFEREKEAKFQDFQFYYENQEIKNAIKTLKLQQICNGKGGTIKITKKAVEQKQQELEATNQSIWETKIVSNEKIQDQQQSAPFFPRNTEFKKPENISTVFKPIQNNTQVINNGVNPVPNNRVTNFGPQLTRFTCLPAQTSIPNSNSVINANTNPVINAPPLLPISNPNPVTNANPNQFINSTPPILTPNQNQNPKATLPFLIPNPNRVTIANTNPNPNPTPPFLNQNPTPVIIPNPTPVINPTTNPTPVLIPNPTTVINPTPVIIPNPTPVIIQTPNPVINPTPNSTSVINPTPNPTPVLIQNPTPPVINSTPNPPSVIIPHLRKELVLKSVIEEEIKIINDFKIKITDKGNRVEVENEKKDFMMVFLEQYANENIQTEIRQQLSQNRKDYLSDPKYVVKCQVSEKNDSTKVLFKQKFDGFAIQWATGLVTICDFELKM</sequence>
<keyword evidence="1" id="KW-0175">Coiled coil</keyword>
<dbReference type="AlphaFoldDB" id="A0A8S1LLX7"/>
<evidence type="ECO:0000313" key="2">
    <source>
        <dbReference type="EMBL" id="CAD8065536.1"/>
    </source>
</evidence>
<protein>
    <submittedName>
        <fullName evidence="2">Uncharacterized protein</fullName>
    </submittedName>
</protein>
<reference evidence="2" key="1">
    <citation type="submission" date="2021-01" db="EMBL/GenBank/DDBJ databases">
        <authorList>
            <consortium name="Genoscope - CEA"/>
            <person name="William W."/>
        </authorList>
    </citation>
    <scope>NUCLEOTIDE SEQUENCE</scope>
</reference>
<comment type="caution">
    <text evidence="2">The sequence shown here is derived from an EMBL/GenBank/DDBJ whole genome shotgun (WGS) entry which is preliminary data.</text>
</comment>
<feature type="coiled-coil region" evidence="1">
    <location>
        <begin position="11"/>
        <end position="38"/>
    </location>
</feature>
<gene>
    <name evidence="2" type="ORF">PSON_ATCC_30995.1.T0200256</name>
</gene>
<dbReference type="Proteomes" id="UP000692954">
    <property type="component" value="Unassembled WGS sequence"/>
</dbReference>
<dbReference type="EMBL" id="CAJJDN010000020">
    <property type="protein sequence ID" value="CAD8065536.1"/>
    <property type="molecule type" value="Genomic_DNA"/>
</dbReference>
<evidence type="ECO:0000256" key="1">
    <source>
        <dbReference type="SAM" id="Coils"/>
    </source>
</evidence>
<keyword evidence="3" id="KW-1185">Reference proteome</keyword>
<dbReference type="OrthoDB" id="311454at2759"/>
<accession>A0A8S1LLX7</accession>
<evidence type="ECO:0000313" key="3">
    <source>
        <dbReference type="Proteomes" id="UP000692954"/>
    </source>
</evidence>
<proteinExistence type="predicted"/>
<name>A0A8S1LLX7_9CILI</name>
<organism evidence="2 3">
    <name type="scientific">Paramecium sonneborni</name>
    <dbReference type="NCBI Taxonomy" id="65129"/>
    <lineage>
        <taxon>Eukaryota</taxon>
        <taxon>Sar</taxon>
        <taxon>Alveolata</taxon>
        <taxon>Ciliophora</taxon>
        <taxon>Intramacronucleata</taxon>
        <taxon>Oligohymenophorea</taxon>
        <taxon>Peniculida</taxon>
        <taxon>Parameciidae</taxon>
        <taxon>Paramecium</taxon>
    </lineage>
</organism>